<dbReference type="SUPFAM" id="SSF54862">
    <property type="entry name" value="4Fe-4S ferredoxins"/>
    <property type="match status" value="1"/>
</dbReference>
<evidence type="ECO:0000313" key="8">
    <source>
        <dbReference type="EMBL" id="OGK50638.1"/>
    </source>
</evidence>
<dbReference type="GO" id="GO:0009055">
    <property type="term" value="F:electron transfer activity"/>
    <property type="evidence" value="ECO:0007669"/>
    <property type="project" value="UniProtKB-UniRule"/>
</dbReference>
<gene>
    <name evidence="8" type="ORF">A3B50_02265</name>
</gene>
<evidence type="ECO:0000256" key="4">
    <source>
        <dbReference type="ARBA" id="ARBA00023004"/>
    </source>
</evidence>
<dbReference type="InterPro" id="IPR017896">
    <property type="entry name" value="4Fe4S_Fe-S-bd"/>
</dbReference>
<evidence type="ECO:0000256" key="1">
    <source>
        <dbReference type="ARBA" id="ARBA00022448"/>
    </source>
</evidence>
<dbReference type="EMBL" id="MGAQ01000015">
    <property type="protein sequence ID" value="OGK50638.1"/>
    <property type="molecule type" value="Genomic_DNA"/>
</dbReference>
<evidence type="ECO:0000259" key="7">
    <source>
        <dbReference type="PROSITE" id="PS51379"/>
    </source>
</evidence>
<dbReference type="Proteomes" id="UP000178558">
    <property type="component" value="Unassembled WGS sequence"/>
</dbReference>
<keyword evidence="4 6" id="KW-0408">Iron</keyword>
<keyword evidence="2 6" id="KW-0479">Metal-binding</keyword>
<organism evidence="8 9">
    <name type="scientific">Candidatus Roizmanbacteria bacterium RIFCSPLOWO2_01_FULL_40_42</name>
    <dbReference type="NCBI Taxonomy" id="1802066"/>
    <lineage>
        <taxon>Bacteria</taxon>
        <taxon>Candidatus Roizmaniibacteriota</taxon>
    </lineage>
</organism>
<dbReference type="PANTHER" id="PTHR36923">
    <property type="entry name" value="FERREDOXIN"/>
    <property type="match status" value="1"/>
</dbReference>
<dbReference type="PANTHER" id="PTHR36923:SF3">
    <property type="entry name" value="FERREDOXIN"/>
    <property type="match status" value="1"/>
</dbReference>
<evidence type="ECO:0000256" key="2">
    <source>
        <dbReference type="ARBA" id="ARBA00022723"/>
    </source>
</evidence>
<dbReference type="GO" id="GO:0005506">
    <property type="term" value="F:iron ion binding"/>
    <property type="evidence" value="ECO:0007669"/>
    <property type="project" value="UniProtKB-UniRule"/>
</dbReference>
<dbReference type="PRINTS" id="PR00352">
    <property type="entry name" value="3FE4SFRDOXIN"/>
</dbReference>
<protein>
    <recommendedName>
        <fullName evidence="6">Ferredoxin</fullName>
    </recommendedName>
</protein>
<dbReference type="InterPro" id="IPR001080">
    <property type="entry name" value="3Fe4S_ferredoxin"/>
</dbReference>
<name>A0A1F7J4U1_9BACT</name>
<reference evidence="8 9" key="1">
    <citation type="journal article" date="2016" name="Nat. Commun.">
        <title>Thousands of microbial genomes shed light on interconnected biogeochemical processes in an aquifer system.</title>
        <authorList>
            <person name="Anantharaman K."/>
            <person name="Brown C.T."/>
            <person name="Hug L.A."/>
            <person name="Sharon I."/>
            <person name="Castelle C.J."/>
            <person name="Probst A.J."/>
            <person name="Thomas B.C."/>
            <person name="Singh A."/>
            <person name="Wilkins M.J."/>
            <person name="Karaoz U."/>
            <person name="Brodie E.L."/>
            <person name="Williams K.H."/>
            <person name="Hubbard S.S."/>
            <person name="Banfield J.F."/>
        </authorList>
    </citation>
    <scope>NUCLEOTIDE SEQUENCE [LARGE SCALE GENOMIC DNA]</scope>
</reference>
<dbReference type="InterPro" id="IPR051269">
    <property type="entry name" value="Fe-S_cluster_ET"/>
</dbReference>
<comment type="caution">
    <text evidence="8">The sequence shown here is derived from an EMBL/GenBank/DDBJ whole genome shotgun (WGS) entry which is preliminary data.</text>
</comment>
<sequence>MRSLVVHIDRDLCIGAATCAAVAPKAFHIDDEAKAIILDTVEEETDEAIIEAARSCPVAAIIVKNIKGERVFPK</sequence>
<dbReference type="Gene3D" id="3.30.70.20">
    <property type="match status" value="1"/>
</dbReference>
<evidence type="ECO:0000256" key="5">
    <source>
        <dbReference type="ARBA" id="ARBA00023014"/>
    </source>
</evidence>
<feature type="domain" description="4Fe-4S ferredoxin-type" evidence="7">
    <location>
        <begin position="4"/>
        <end position="32"/>
    </location>
</feature>
<keyword evidence="3 6" id="KW-0249">Electron transport</keyword>
<comment type="function">
    <text evidence="6">Ferredoxins are iron-sulfur proteins that transfer electrons in a wide variety of metabolic reactions.</text>
</comment>
<evidence type="ECO:0000313" key="9">
    <source>
        <dbReference type="Proteomes" id="UP000178558"/>
    </source>
</evidence>
<evidence type="ECO:0000256" key="6">
    <source>
        <dbReference type="RuleBase" id="RU368020"/>
    </source>
</evidence>
<keyword evidence="1 6" id="KW-0813">Transport</keyword>
<proteinExistence type="predicted"/>
<keyword evidence="5 6" id="KW-0411">Iron-sulfur</keyword>
<evidence type="ECO:0000256" key="3">
    <source>
        <dbReference type="ARBA" id="ARBA00022982"/>
    </source>
</evidence>
<dbReference type="Pfam" id="PF13459">
    <property type="entry name" value="Fer4_15"/>
    <property type="match status" value="1"/>
</dbReference>
<dbReference type="AlphaFoldDB" id="A0A1F7J4U1"/>
<dbReference type="PROSITE" id="PS51379">
    <property type="entry name" value="4FE4S_FER_2"/>
    <property type="match status" value="1"/>
</dbReference>
<dbReference type="GO" id="GO:0051536">
    <property type="term" value="F:iron-sulfur cluster binding"/>
    <property type="evidence" value="ECO:0007669"/>
    <property type="project" value="UniProtKB-KW"/>
</dbReference>
<accession>A0A1F7J4U1</accession>